<evidence type="ECO:0000256" key="1">
    <source>
        <dbReference type="SAM" id="Phobius"/>
    </source>
</evidence>
<feature type="transmembrane region" description="Helical" evidence="1">
    <location>
        <begin position="64"/>
        <end position="85"/>
    </location>
</feature>
<dbReference type="Pfam" id="PF03372">
    <property type="entry name" value="Exo_endo_phos"/>
    <property type="match status" value="1"/>
</dbReference>
<evidence type="ECO:0000313" key="5">
    <source>
        <dbReference type="Proteomes" id="UP000812982"/>
    </source>
</evidence>
<dbReference type="InterPro" id="IPR005135">
    <property type="entry name" value="Endo/exonuclease/phosphatase"/>
</dbReference>
<keyword evidence="1" id="KW-0472">Membrane</keyword>
<keyword evidence="1" id="KW-1133">Transmembrane helix</keyword>
<proteinExistence type="predicted"/>
<dbReference type="GO" id="GO:0004519">
    <property type="term" value="F:endonuclease activity"/>
    <property type="evidence" value="ECO:0007669"/>
    <property type="project" value="UniProtKB-KW"/>
</dbReference>
<keyword evidence="4" id="KW-0255">Endonuclease</keyword>
<comment type="caution">
    <text evidence="4">The sequence shown here is derived from an EMBL/GenBank/DDBJ whole genome shotgun (WGS) entry which is preliminary data.</text>
</comment>
<feature type="domain" description="Endonuclease/exonuclease/phosphatase" evidence="3">
    <location>
        <begin position="101"/>
        <end position="313"/>
    </location>
</feature>
<accession>A0ABS6KMP3</accession>
<keyword evidence="4" id="KW-0378">Hydrolase</keyword>
<evidence type="ECO:0000259" key="3">
    <source>
        <dbReference type="Pfam" id="PF03372"/>
    </source>
</evidence>
<keyword evidence="4" id="KW-0540">Nuclease</keyword>
<feature type="signal peptide" evidence="2">
    <location>
        <begin position="1"/>
        <end position="20"/>
    </location>
</feature>
<protein>
    <submittedName>
        <fullName evidence="4">Endonuclease/exonuclease/phosphatase family protein</fullName>
    </submittedName>
</protein>
<feature type="chain" id="PRO_5046426000" evidence="2">
    <location>
        <begin position="21"/>
        <end position="331"/>
    </location>
</feature>
<name>A0ABS6KMP3_9MYCO</name>
<keyword evidence="1" id="KW-0812">Transmembrane</keyword>
<organism evidence="4 5">
    <name type="scientific">[Mycobacterium] fortunisiensis</name>
    <dbReference type="NCBI Taxonomy" id="2600579"/>
    <lineage>
        <taxon>Bacteria</taxon>
        <taxon>Bacillati</taxon>
        <taxon>Actinomycetota</taxon>
        <taxon>Actinomycetes</taxon>
        <taxon>Mycobacteriales</taxon>
        <taxon>Mycobacteriaceae</taxon>
        <taxon>Mycolicibacterium</taxon>
    </lineage>
</organism>
<keyword evidence="5" id="KW-1185">Reference proteome</keyword>
<keyword evidence="2" id="KW-0732">Signal</keyword>
<evidence type="ECO:0000256" key="2">
    <source>
        <dbReference type="SAM" id="SignalP"/>
    </source>
</evidence>
<gene>
    <name evidence="4" type="ORF">FR943_13560</name>
</gene>
<sequence>MMKFIRRGAAVCGVVAAAAAAVGTATHFIGVDSSTATRIASFTPYLILLTVPAMVLLLLARQRLAAAVCVAIAAAGIWSQLPLFVGSSHTTAPDDLSVRLMQANIRLGEADARSIVDTVVDERVDLLTVVELTPAAVGRLDEAGLSRTLQYSFVRPRDGGGGAGIFSRFPLQDGALLDGYALHNVKAVAQIPGAAPTEVYALHPVPPYPEPSWKWVYELRRLHAEFAAQTRPLIVGADFNSTYDHRQFRDLLRDSAADGVGALLDAQEYLGAGILATYPADRRFPALLAIDKILTRGPTPIAIRRVDLPGSDHHGLIGDIRVQRAGEPKER</sequence>
<feature type="transmembrane region" description="Helical" evidence="1">
    <location>
        <begin position="39"/>
        <end position="59"/>
    </location>
</feature>
<dbReference type="Proteomes" id="UP000812982">
    <property type="component" value="Unassembled WGS sequence"/>
</dbReference>
<dbReference type="EMBL" id="VOMB01000016">
    <property type="protein sequence ID" value="MBU9764864.1"/>
    <property type="molecule type" value="Genomic_DNA"/>
</dbReference>
<reference evidence="4 5" key="1">
    <citation type="journal article" date="2021" name="Sci. Rep.">
        <title>Phenotypic and genomic hallmarks of a novel, potentially pathogenic rapidly growing Mycobacterium species related to the Mycobacterium fortuitum complex.</title>
        <authorList>
            <person name="Gharbi R."/>
            <person name="Khanna V."/>
            <person name="Frigui W."/>
            <person name="Mhenni B."/>
            <person name="Brosch R."/>
            <person name="Mardassi H."/>
        </authorList>
    </citation>
    <scope>NUCLEOTIDE SEQUENCE [LARGE SCALE GENOMIC DNA]</scope>
    <source>
        <strain evidence="4 5">TNTM28</strain>
    </source>
</reference>
<evidence type="ECO:0000313" key="4">
    <source>
        <dbReference type="EMBL" id="MBU9764864.1"/>
    </source>
</evidence>